<dbReference type="InterPro" id="IPR010428">
    <property type="entry name" value="Zincin_1"/>
</dbReference>
<evidence type="ECO:0000313" key="2">
    <source>
        <dbReference type="Proteomes" id="UP000321129"/>
    </source>
</evidence>
<organism evidence="1 2">
    <name type="scientific">Flavisphingopyxis soli</name>
    <dbReference type="NCBI Taxonomy" id="2601267"/>
    <lineage>
        <taxon>Bacteria</taxon>
        <taxon>Pseudomonadati</taxon>
        <taxon>Pseudomonadota</taxon>
        <taxon>Alphaproteobacteria</taxon>
        <taxon>Sphingomonadales</taxon>
        <taxon>Sphingopyxidaceae</taxon>
        <taxon>Flavisphingopyxis</taxon>
    </lineage>
</organism>
<proteinExistence type="predicted"/>
<protein>
    <submittedName>
        <fullName evidence="1">Metallopeptidase family protein</fullName>
    </submittedName>
</protein>
<gene>
    <name evidence="1" type="ORF">FSZ31_04050</name>
</gene>
<evidence type="ECO:0000313" key="1">
    <source>
        <dbReference type="EMBL" id="TXC74439.1"/>
    </source>
</evidence>
<dbReference type="OrthoDB" id="9806895at2"/>
<dbReference type="Pfam" id="PF06262">
    <property type="entry name" value="Zincin_1"/>
    <property type="match status" value="1"/>
</dbReference>
<dbReference type="CDD" id="cd12952">
    <property type="entry name" value="MMP_ACEL2062"/>
    <property type="match status" value="1"/>
</dbReference>
<sequence length="117" mass="12974">MAHRAIQAMPPEFRAHLGPVVVRVDDYAKRDVLDGFGMTSPMQLSGLYTGRPVGIKSVSDSGAMPDMIHLYRQPILAEAKQRGIAIETLVAHVLVHEVGHHFGFSDDDMHWLEDQAD</sequence>
<dbReference type="AlphaFoldDB" id="A0A5C6UN84"/>
<dbReference type="EMBL" id="VOPY01000001">
    <property type="protein sequence ID" value="TXC74439.1"/>
    <property type="molecule type" value="Genomic_DNA"/>
</dbReference>
<dbReference type="SUPFAM" id="SSF55486">
    <property type="entry name" value="Metalloproteases ('zincins'), catalytic domain"/>
    <property type="match status" value="1"/>
</dbReference>
<comment type="caution">
    <text evidence="1">The sequence shown here is derived from an EMBL/GenBank/DDBJ whole genome shotgun (WGS) entry which is preliminary data.</text>
</comment>
<keyword evidence="2" id="KW-1185">Reference proteome</keyword>
<dbReference type="Proteomes" id="UP000321129">
    <property type="component" value="Unassembled WGS sequence"/>
</dbReference>
<name>A0A5C6UN84_9SPHN</name>
<dbReference type="Gene3D" id="3.30.2010.20">
    <property type="match status" value="1"/>
</dbReference>
<reference evidence="1 2" key="1">
    <citation type="submission" date="2019-08" db="EMBL/GenBank/DDBJ databases">
        <title>Sphingorhabdus soil sp. nov., isolated from arctic soil.</title>
        <authorList>
            <person name="Liu Y."/>
        </authorList>
    </citation>
    <scope>NUCLEOTIDE SEQUENCE [LARGE SCALE GENOMIC DNA]</scope>
    <source>
        <strain evidence="1 2">D-2Q-5-6</strain>
    </source>
</reference>
<accession>A0A5C6UN84</accession>
<dbReference type="InterPro" id="IPR038555">
    <property type="entry name" value="Zincin_1_sf"/>
</dbReference>